<dbReference type="SUPFAM" id="SSF103481">
    <property type="entry name" value="Multidrug resistance efflux transporter EmrE"/>
    <property type="match status" value="1"/>
</dbReference>
<proteinExistence type="inferred from homology"/>
<feature type="transmembrane region" description="Helical" evidence="8">
    <location>
        <begin position="85"/>
        <end position="102"/>
    </location>
</feature>
<reference evidence="9 10" key="1">
    <citation type="submission" date="2017-12" db="EMBL/GenBank/DDBJ databases">
        <title>Comparative Functional Genomics of Dry Heat Resistant strains isolated from the Viking Spacecraft.</title>
        <authorList>
            <person name="Seuylemezian A."/>
            <person name="Cooper K."/>
            <person name="Vaishampayan P."/>
        </authorList>
    </citation>
    <scope>NUCLEOTIDE SEQUENCE [LARGE SCALE GENOMIC DNA]</scope>
    <source>
        <strain evidence="9 10">V48-19</strain>
    </source>
</reference>
<dbReference type="RefSeq" id="WP_101861255.1">
    <property type="nucleotide sequence ID" value="NZ_PGUV01000016.1"/>
</dbReference>
<dbReference type="Proteomes" id="UP000234803">
    <property type="component" value="Unassembled WGS sequence"/>
</dbReference>
<organism evidence="9 10">
    <name type="scientific">Bacillus halotolerans</name>
    <dbReference type="NCBI Taxonomy" id="260554"/>
    <lineage>
        <taxon>Bacteria</taxon>
        <taxon>Bacillati</taxon>
        <taxon>Bacillota</taxon>
        <taxon>Bacilli</taxon>
        <taxon>Bacillales</taxon>
        <taxon>Bacillaceae</taxon>
        <taxon>Bacillus</taxon>
    </lineage>
</organism>
<evidence type="ECO:0000256" key="3">
    <source>
        <dbReference type="ARBA" id="ARBA00022475"/>
    </source>
</evidence>
<feature type="transmembrane region" description="Helical" evidence="8">
    <location>
        <begin position="27"/>
        <end position="47"/>
    </location>
</feature>
<keyword evidence="4 7" id="KW-0812">Transmembrane</keyword>
<dbReference type="InterPro" id="IPR037185">
    <property type="entry name" value="EmrE-like"/>
</dbReference>
<dbReference type="PANTHER" id="PTHR30561:SF1">
    <property type="entry name" value="MULTIDRUG TRANSPORTER EMRE"/>
    <property type="match status" value="1"/>
</dbReference>
<dbReference type="InterPro" id="IPR000390">
    <property type="entry name" value="Small_drug/metabolite_transptr"/>
</dbReference>
<comment type="subcellular location">
    <subcellularLocation>
        <location evidence="1 7">Cell membrane</location>
        <topology evidence="1 7">Multi-pass membrane protein</topology>
    </subcellularLocation>
</comment>
<evidence type="ECO:0000256" key="7">
    <source>
        <dbReference type="RuleBase" id="RU003942"/>
    </source>
</evidence>
<dbReference type="EMBL" id="PGUV01000016">
    <property type="protein sequence ID" value="PLS04582.1"/>
    <property type="molecule type" value="Genomic_DNA"/>
</dbReference>
<keyword evidence="3" id="KW-1003">Cell membrane</keyword>
<comment type="caution">
    <text evidence="9">The sequence shown here is derived from an EMBL/GenBank/DDBJ whole genome shotgun (WGS) entry which is preliminary data.</text>
</comment>
<evidence type="ECO:0000256" key="1">
    <source>
        <dbReference type="ARBA" id="ARBA00004651"/>
    </source>
</evidence>
<accession>A0A9Q6A600</accession>
<keyword evidence="6 8" id="KW-0472">Membrane</keyword>
<dbReference type="InterPro" id="IPR045324">
    <property type="entry name" value="Small_multidrug_res"/>
</dbReference>
<sequence>MRGFLYLALAILSEVFGSTMLKLSEGFTQFWPIIGVAAGFLSAFTFLSFSLRTIDLSSAYATWSGIGTALTAVVGFLLFGETVSLKGICGLTLIIAGVVLLNQSKAPNKEKKQTACQ</sequence>
<dbReference type="GO" id="GO:0022857">
    <property type="term" value="F:transmembrane transporter activity"/>
    <property type="evidence" value="ECO:0007669"/>
    <property type="project" value="InterPro"/>
</dbReference>
<name>A0A9Q6A600_9BACI</name>
<evidence type="ECO:0000256" key="2">
    <source>
        <dbReference type="ARBA" id="ARBA00022448"/>
    </source>
</evidence>
<dbReference type="GO" id="GO:0005886">
    <property type="term" value="C:plasma membrane"/>
    <property type="evidence" value="ECO:0007669"/>
    <property type="project" value="UniProtKB-SubCell"/>
</dbReference>
<evidence type="ECO:0000256" key="4">
    <source>
        <dbReference type="ARBA" id="ARBA00022692"/>
    </source>
</evidence>
<comment type="similarity">
    <text evidence="7">Belongs to the drug/metabolite transporter (DMT) superfamily. Small multidrug resistance (SMR) (TC 2.A.7.1) family.</text>
</comment>
<protein>
    <submittedName>
        <fullName evidence="9">QacE family quaternary ammonium compound efflux SMR transporter</fullName>
    </submittedName>
</protein>
<evidence type="ECO:0000256" key="8">
    <source>
        <dbReference type="SAM" id="Phobius"/>
    </source>
</evidence>
<dbReference type="Gene3D" id="1.10.3730.20">
    <property type="match status" value="1"/>
</dbReference>
<evidence type="ECO:0000313" key="10">
    <source>
        <dbReference type="Proteomes" id="UP000234803"/>
    </source>
</evidence>
<keyword evidence="2" id="KW-0813">Transport</keyword>
<dbReference type="AlphaFoldDB" id="A0A9Q6A600"/>
<evidence type="ECO:0000256" key="6">
    <source>
        <dbReference type="ARBA" id="ARBA00023136"/>
    </source>
</evidence>
<dbReference type="PANTHER" id="PTHR30561">
    <property type="entry name" value="SMR FAMILY PROTON-DEPENDENT DRUG EFFLUX TRANSPORTER SUGE"/>
    <property type="match status" value="1"/>
</dbReference>
<dbReference type="Pfam" id="PF00893">
    <property type="entry name" value="Multi_Drug_Res"/>
    <property type="match status" value="1"/>
</dbReference>
<evidence type="ECO:0000256" key="5">
    <source>
        <dbReference type="ARBA" id="ARBA00022989"/>
    </source>
</evidence>
<evidence type="ECO:0000313" key="9">
    <source>
        <dbReference type="EMBL" id="PLS04582.1"/>
    </source>
</evidence>
<keyword evidence="5 8" id="KW-1133">Transmembrane helix</keyword>
<dbReference type="FunFam" id="1.10.3730.20:FF:000001">
    <property type="entry name" value="Quaternary ammonium compound resistance transporter SugE"/>
    <property type="match status" value="1"/>
</dbReference>
<gene>
    <name evidence="9" type="ORF">CUU63_19015</name>
</gene>
<feature type="transmembrane region" description="Helical" evidence="8">
    <location>
        <begin position="59"/>
        <end position="79"/>
    </location>
</feature>